<keyword evidence="12" id="KW-0963">Cytoplasm</keyword>
<dbReference type="Gene3D" id="3.30.1490.20">
    <property type="entry name" value="ATP-grasp fold, A domain"/>
    <property type="match status" value="1"/>
</dbReference>
<gene>
    <name evidence="12" type="primary">ddl</name>
    <name evidence="17" type="ORF">US50_C0002G0016</name>
</gene>
<comment type="cofactor">
    <cofactor evidence="14">
        <name>Mg(2+)</name>
        <dbReference type="ChEBI" id="CHEBI:18420"/>
    </cofactor>
    <cofactor evidence="14">
        <name>Mn(2+)</name>
        <dbReference type="ChEBI" id="CHEBI:29035"/>
    </cofactor>
    <text evidence="14">Binds 2 magnesium or manganese ions per subunit.</text>
</comment>
<keyword evidence="4 14" id="KW-0479">Metal-binding</keyword>
<evidence type="ECO:0000256" key="1">
    <source>
        <dbReference type="ARBA" id="ARBA00001936"/>
    </source>
</evidence>
<feature type="active site" evidence="13">
    <location>
        <position position="14"/>
    </location>
</feature>
<dbReference type="Pfam" id="PF01820">
    <property type="entry name" value="Dala_Dala_lig_N"/>
    <property type="match status" value="1"/>
</dbReference>
<dbReference type="NCBIfam" id="NF002528">
    <property type="entry name" value="PRK01966.1-4"/>
    <property type="match status" value="1"/>
</dbReference>
<comment type="pathway">
    <text evidence="12">Cell wall biogenesis; peptidoglycan biosynthesis.</text>
</comment>
<keyword evidence="3 12" id="KW-0436">Ligase</keyword>
<comment type="similarity">
    <text evidence="2 12">Belongs to the D-alanine--D-alanine ligase family.</text>
</comment>
<dbReference type="GO" id="GO:0008716">
    <property type="term" value="F:D-alanine-D-alanine ligase activity"/>
    <property type="evidence" value="ECO:0007669"/>
    <property type="project" value="UniProtKB-UniRule"/>
</dbReference>
<evidence type="ECO:0000313" key="17">
    <source>
        <dbReference type="EMBL" id="KKQ35956.1"/>
    </source>
</evidence>
<dbReference type="HAMAP" id="MF_00047">
    <property type="entry name" value="Dala_Dala_lig"/>
    <property type="match status" value="1"/>
</dbReference>
<dbReference type="FunFam" id="3.30.470.20:FF:000008">
    <property type="entry name" value="D-alanine--D-alanine ligase"/>
    <property type="match status" value="1"/>
</dbReference>
<keyword evidence="11 12" id="KW-0961">Cell wall biogenesis/degradation</keyword>
<dbReference type="PROSITE" id="PS00844">
    <property type="entry name" value="DALA_DALA_LIGASE_2"/>
    <property type="match status" value="1"/>
</dbReference>
<dbReference type="NCBIfam" id="TIGR01205">
    <property type="entry name" value="D_ala_D_alaTIGR"/>
    <property type="match status" value="1"/>
</dbReference>
<dbReference type="InterPro" id="IPR011761">
    <property type="entry name" value="ATP-grasp"/>
</dbReference>
<evidence type="ECO:0000259" key="16">
    <source>
        <dbReference type="PROSITE" id="PS50975"/>
    </source>
</evidence>
<dbReference type="GO" id="GO:0071555">
    <property type="term" value="P:cell wall organization"/>
    <property type="evidence" value="ECO:0007669"/>
    <property type="project" value="UniProtKB-KW"/>
</dbReference>
<feature type="binding site" evidence="14">
    <location>
        <position position="293"/>
    </location>
    <ligand>
        <name>Mg(2+)</name>
        <dbReference type="ChEBI" id="CHEBI:18420"/>
        <label>1</label>
    </ligand>
</feature>
<evidence type="ECO:0000256" key="5">
    <source>
        <dbReference type="ARBA" id="ARBA00022741"/>
    </source>
</evidence>
<dbReference type="GO" id="GO:0005829">
    <property type="term" value="C:cytosol"/>
    <property type="evidence" value="ECO:0007669"/>
    <property type="project" value="TreeGrafter"/>
</dbReference>
<comment type="catalytic activity">
    <reaction evidence="12">
        <text>2 D-alanine + ATP = D-alanyl-D-alanine + ADP + phosphate + H(+)</text>
        <dbReference type="Rhea" id="RHEA:11224"/>
        <dbReference type="ChEBI" id="CHEBI:15378"/>
        <dbReference type="ChEBI" id="CHEBI:30616"/>
        <dbReference type="ChEBI" id="CHEBI:43474"/>
        <dbReference type="ChEBI" id="CHEBI:57416"/>
        <dbReference type="ChEBI" id="CHEBI:57822"/>
        <dbReference type="ChEBI" id="CHEBI:456216"/>
        <dbReference type="EC" id="6.3.2.4"/>
    </reaction>
</comment>
<dbReference type="Proteomes" id="UP000033876">
    <property type="component" value="Unassembled WGS sequence"/>
</dbReference>
<dbReference type="AlphaFoldDB" id="A0A0G0K5M7"/>
<dbReference type="UniPathway" id="UPA00219"/>
<dbReference type="GO" id="GO:0005524">
    <property type="term" value="F:ATP binding"/>
    <property type="evidence" value="ECO:0007669"/>
    <property type="project" value="UniProtKB-UniRule"/>
</dbReference>
<comment type="subcellular location">
    <subcellularLocation>
        <location evidence="12">Cytoplasm</location>
    </subcellularLocation>
</comment>
<feature type="active site" evidence="13">
    <location>
        <position position="170"/>
    </location>
</feature>
<dbReference type="NCBIfam" id="NF002378">
    <property type="entry name" value="PRK01372.1"/>
    <property type="match status" value="1"/>
</dbReference>
<evidence type="ECO:0000256" key="7">
    <source>
        <dbReference type="ARBA" id="ARBA00022842"/>
    </source>
</evidence>
<evidence type="ECO:0000256" key="13">
    <source>
        <dbReference type="PIRSR" id="PIRSR039102-1"/>
    </source>
</evidence>
<dbReference type="InterPro" id="IPR000291">
    <property type="entry name" value="D-Ala_lig_Van_CS"/>
</dbReference>
<dbReference type="PROSITE" id="PS50975">
    <property type="entry name" value="ATP_GRASP"/>
    <property type="match status" value="1"/>
</dbReference>
<dbReference type="EMBL" id="LBTF01000002">
    <property type="protein sequence ID" value="KKQ35956.1"/>
    <property type="molecule type" value="Genomic_DNA"/>
</dbReference>
<comment type="cofactor">
    <cofactor evidence="1">
        <name>Mn(2+)</name>
        <dbReference type="ChEBI" id="CHEBI:29035"/>
    </cofactor>
</comment>
<dbReference type="PANTHER" id="PTHR23132:SF25">
    <property type="entry name" value="D-ALANINE--D-ALANINE LIGASE A"/>
    <property type="match status" value="1"/>
</dbReference>
<organism evidence="17 18">
    <name type="scientific">Candidatus Nomurabacteria bacterium GW2011_GWB1_37_5</name>
    <dbReference type="NCBI Taxonomy" id="1618742"/>
    <lineage>
        <taxon>Bacteria</taxon>
        <taxon>Candidatus Nomuraibacteriota</taxon>
    </lineage>
</organism>
<dbReference type="GO" id="GO:0046872">
    <property type="term" value="F:metal ion binding"/>
    <property type="evidence" value="ECO:0007669"/>
    <property type="project" value="UniProtKB-KW"/>
</dbReference>
<dbReference type="PANTHER" id="PTHR23132">
    <property type="entry name" value="D-ALANINE--D-ALANINE LIGASE"/>
    <property type="match status" value="1"/>
</dbReference>
<evidence type="ECO:0000256" key="6">
    <source>
        <dbReference type="ARBA" id="ARBA00022840"/>
    </source>
</evidence>
<comment type="caution">
    <text evidence="17">The sequence shown here is derived from an EMBL/GenBank/DDBJ whole genome shotgun (WGS) entry which is preliminary data.</text>
</comment>
<evidence type="ECO:0000256" key="2">
    <source>
        <dbReference type="ARBA" id="ARBA00010871"/>
    </source>
</evidence>
<feature type="binding site" evidence="14">
    <location>
        <position position="281"/>
    </location>
    <ligand>
        <name>Mg(2+)</name>
        <dbReference type="ChEBI" id="CHEBI:18420"/>
        <label>1</label>
    </ligand>
</feature>
<dbReference type="InterPro" id="IPR011095">
    <property type="entry name" value="Dala_Dala_lig_C"/>
</dbReference>
<keyword evidence="9 12" id="KW-0573">Peptidoglycan synthesis</keyword>
<dbReference type="EC" id="6.3.2.4" evidence="12"/>
<dbReference type="PROSITE" id="PS00843">
    <property type="entry name" value="DALA_DALA_LIGASE_1"/>
    <property type="match status" value="1"/>
</dbReference>
<evidence type="ECO:0000256" key="11">
    <source>
        <dbReference type="ARBA" id="ARBA00023316"/>
    </source>
</evidence>
<dbReference type="SUPFAM" id="SSF52440">
    <property type="entry name" value="PreATP-grasp domain"/>
    <property type="match status" value="1"/>
</dbReference>
<dbReference type="InterPro" id="IPR011127">
    <property type="entry name" value="Dala_Dala_lig_N"/>
</dbReference>
<accession>A0A0G0K5M7</accession>
<evidence type="ECO:0000256" key="12">
    <source>
        <dbReference type="HAMAP-Rule" id="MF_00047"/>
    </source>
</evidence>
<keyword evidence="8 12" id="KW-0133">Cell shape</keyword>
<dbReference type="GO" id="GO:0009252">
    <property type="term" value="P:peptidoglycan biosynthetic process"/>
    <property type="evidence" value="ECO:0007669"/>
    <property type="project" value="UniProtKB-UniRule"/>
</dbReference>
<name>A0A0G0K5M7_9BACT</name>
<dbReference type="InterPro" id="IPR005905">
    <property type="entry name" value="D_ala_D_ala"/>
</dbReference>
<dbReference type="PIRSF" id="PIRSF039102">
    <property type="entry name" value="Ddl/VanB"/>
    <property type="match status" value="1"/>
</dbReference>
<proteinExistence type="inferred from homology"/>
<evidence type="ECO:0000256" key="9">
    <source>
        <dbReference type="ARBA" id="ARBA00022984"/>
    </source>
</evidence>
<dbReference type="SUPFAM" id="SSF56059">
    <property type="entry name" value="Glutathione synthetase ATP-binding domain-like"/>
    <property type="match status" value="1"/>
</dbReference>
<dbReference type="PATRIC" id="fig|1618742.3.peg.54"/>
<reference evidence="17 18" key="1">
    <citation type="journal article" date="2015" name="Nature">
        <title>rRNA introns, odd ribosomes, and small enigmatic genomes across a large radiation of phyla.</title>
        <authorList>
            <person name="Brown C.T."/>
            <person name="Hug L.A."/>
            <person name="Thomas B.C."/>
            <person name="Sharon I."/>
            <person name="Castelle C.J."/>
            <person name="Singh A."/>
            <person name="Wilkins M.J."/>
            <person name="Williams K.H."/>
            <person name="Banfield J.F."/>
        </authorList>
    </citation>
    <scope>NUCLEOTIDE SEQUENCE [LARGE SCALE GENOMIC DNA]</scope>
</reference>
<feature type="active site" evidence="13">
    <location>
        <position position="304"/>
    </location>
</feature>
<dbReference type="Gene3D" id="3.40.50.20">
    <property type="match status" value="1"/>
</dbReference>
<evidence type="ECO:0000313" key="18">
    <source>
        <dbReference type="Proteomes" id="UP000033876"/>
    </source>
</evidence>
<evidence type="ECO:0000256" key="14">
    <source>
        <dbReference type="PIRSR" id="PIRSR039102-3"/>
    </source>
</evidence>
<keyword evidence="10 14" id="KW-0464">Manganese</keyword>
<protein>
    <recommendedName>
        <fullName evidence="12">D-alanine--D-alanine ligase</fullName>
        <ecNumber evidence="12">6.3.2.4</ecNumber>
    </recommendedName>
    <alternativeName>
        <fullName evidence="12">D-Ala-D-Ala ligase</fullName>
    </alternativeName>
    <alternativeName>
        <fullName evidence="12">D-alanylalanine synthetase</fullName>
    </alternativeName>
</protein>
<keyword evidence="7 14" id="KW-0460">Magnesium</keyword>
<evidence type="ECO:0000256" key="4">
    <source>
        <dbReference type="ARBA" id="ARBA00022723"/>
    </source>
</evidence>
<dbReference type="GO" id="GO:0008360">
    <property type="term" value="P:regulation of cell shape"/>
    <property type="evidence" value="ECO:0007669"/>
    <property type="project" value="UniProtKB-KW"/>
</dbReference>
<sequence length="329" mass="37233">MKKIGLFFGGMSNEAEVSIMSAKNVIKNFDYNRYKLALIYWHKDGSFYHFKDISDIGKISKAKKISVFDFKKIIDIALPMTHGKYGEDGVLQSIFEWQKLKYCGCRVLSSALCMDKAVFKEVINGAGINQTGFYVINLADIDKNNLNKFIKELKNKLRLPIYVKPSNSGSSVGITKVKKYANLKFAIFEAKKHDSKIIIEEGLIDPREIEVAVLGNENLIVSDLGELILAKDFYSYDDKYVLGQTNTRIPAKLTMSQIINIKNLAASAYKLSDCKGFARVDFFISKGKIYLNEINTLPGFTDISMFPMLMKNMGMNYKDLINKIISLAY</sequence>
<evidence type="ECO:0000256" key="8">
    <source>
        <dbReference type="ARBA" id="ARBA00022960"/>
    </source>
</evidence>
<comment type="function">
    <text evidence="12">Cell wall formation.</text>
</comment>
<evidence type="ECO:0000256" key="3">
    <source>
        <dbReference type="ARBA" id="ARBA00022598"/>
    </source>
</evidence>
<dbReference type="InterPro" id="IPR016185">
    <property type="entry name" value="PreATP-grasp_dom_sf"/>
</dbReference>
<feature type="binding site" evidence="14">
    <location>
        <position position="293"/>
    </location>
    <ligand>
        <name>Mg(2+)</name>
        <dbReference type="ChEBI" id="CHEBI:18420"/>
        <label>2</label>
    </ligand>
</feature>
<keyword evidence="5 15" id="KW-0547">Nucleotide-binding</keyword>
<evidence type="ECO:0000256" key="15">
    <source>
        <dbReference type="PROSITE-ProRule" id="PRU00409"/>
    </source>
</evidence>
<dbReference type="InterPro" id="IPR013815">
    <property type="entry name" value="ATP_grasp_subdomain_1"/>
</dbReference>
<dbReference type="Gene3D" id="3.30.470.20">
    <property type="entry name" value="ATP-grasp fold, B domain"/>
    <property type="match status" value="1"/>
</dbReference>
<keyword evidence="6 15" id="KW-0067">ATP-binding</keyword>
<feature type="domain" description="ATP-grasp" evidence="16">
    <location>
        <begin position="120"/>
        <end position="326"/>
    </location>
</feature>
<evidence type="ECO:0000256" key="10">
    <source>
        <dbReference type="ARBA" id="ARBA00023211"/>
    </source>
</evidence>
<dbReference type="Pfam" id="PF07478">
    <property type="entry name" value="Dala_Dala_lig_C"/>
    <property type="match status" value="1"/>
</dbReference>
<feature type="binding site" evidence="14">
    <location>
        <position position="295"/>
    </location>
    <ligand>
        <name>Mg(2+)</name>
        <dbReference type="ChEBI" id="CHEBI:18420"/>
        <label>2</label>
    </ligand>
</feature>